<dbReference type="Gene3D" id="3.40.640.10">
    <property type="entry name" value="Type I PLP-dependent aspartate aminotransferase-like (Major domain)"/>
    <property type="match status" value="1"/>
</dbReference>
<proteinExistence type="predicted"/>
<dbReference type="Pfam" id="PF00155">
    <property type="entry name" value="Aminotran_1_2"/>
    <property type="match status" value="1"/>
</dbReference>
<feature type="domain" description="Aminotransferase class I/classII large" evidence="2">
    <location>
        <begin position="51"/>
        <end position="418"/>
    </location>
</feature>
<evidence type="ECO:0000259" key="2">
    <source>
        <dbReference type="Pfam" id="PF00155"/>
    </source>
</evidence>
<accession>A0A060T4P2</accession>
<reference evidence="3" key="1">
    <citation type="submission" date="2014-02" db="EMBL/GenBank/DDBJ databases">
        <authorList>
            <person name="Genoscope - CEA"/>
        </authorList>
    </citation>
    <scope>NUCLEOTIDE SEQUENCE</scope>
    <source>
        <strain evidence="3">LS3</strain>
    </source>
</reference>
<evidence type="ECO:0000256" key="1">
    <source>
        <dbReference type="SAM" id="MobiDB-lite"/>
    </source>
</evidence>
<organism evidence="3">
    <name type="scientific">Blastobotrys adeninivorans</name>
    <name type="common">Yeast</name>
    <name type="synonym">Arxula adeninivorans</name>
    <dbReference type="NCBI Taxonomy" id="409370"/>
    <lineage>
        <taxon>Eukaryota</taxon>
        <taxon>Fungi</taxon>
        <taxon>Dikarya</taxon>
        <taxon>Ascomycota</taxon>
        <taxon>Saccharomycotina</taxon>
        <taxon>Dipodascomycetes</taxon>
        <taxon>Dipodascales</taxon>
        <taxon>Trichomonascaceae</taxon>
        <taxon>Blastobotrys</taxon>
    </lineage>
</organism>
<dbReference type="FunFam" id="3.40.640.10:FF:000080">
    <property type="entry name" value="Aminotransferase, putative"/>
    <property type="match status" value="1"/>
</dbReference>
<dbReference type="InterPro" id="IPR015422">
    <property type="entry name" value="PyrdxlP-dep_Trfase_small"/>
</dbReference>
<dbReference type="EMBL" id="HG937692">
    <property type="protein sequence ID" value="CDP35933.1"/>
    <property type="molecule type" value="Genomic_DNA"/>
</dbReference>
<dbReference type="SUPFAM" id="SSF53383">
    <property type="entry name" value="PLP-dependent transferases"/>
    <property type="match status" value="1"/>
</dbReference>
<dbReference type="InterPro" id="IPR015421">
    <property type="entry name" value="PyrdxlP-dep_Trfase_major"/>
</dbReference>
<dbReference type="Gene3D" id="3.90.1150.10">
    <property type="entry name" value="Aspartate Aminotransferase, domain 1"/>
    <property type="match status" value="1"/>
</dbReference>
<evidence type="ECO:0000313" key="3">
    <source>
        <dbReference type="EMBL" id="CDP35933.1"/>
    </source>
</evidence>
<dbReference type="GO" id="GO:0047536">
    <property type="term" value="F:2-aminoadipate transaminase activity"/>
    <property type="evidence" value="ECO:0007669"/>
    <property type="project" value="TreeGrafter"/>
</dbReference>
<dbReference type="GO" id="GO:0030170">
    <property type="term" value="F:pyridoxal phosphate binding"/>
    <property type="evidence" value="ECO:0007669"/>
    <property type="project" value="InterPro"/>
</dbReference>
<feature type="region of interest" description="Disordered" evidence="1">
    <location>
        <begin position="34"/>
        <end position="53"/>
    </location>
</feature>
<protein>
    <submittedName>
        <fullName evidence="3">ARAD1B01122p</fullName>
    </submittedName>
</protein>
<dbReference type="InterPro" id="IPR004839">
    <property type="entry name" value="Aminotransferase_I/II_large"/>
</dbReference>
<name>A0A060T4P2_BLAAD</name>
<gene>
    <name evidence="3" type="ORF">GNLVRS02_ARAD1B01122g</name>
</gene>
<dbReference type="PANTHER" id="PTHR42858">
    <property type="entry name" value="AMINOTRANSFERASE"/>
    <property type="match status" value="1"/>
</dbReference>
<dbReference type="InterPro" id="IPR015424">
    <property type="entry name" value="PyrdxlP-dep_Trfase"/>
</dbReference>
<dbReference type="PhylomeDB" id="A0A060T4P2"/>
<dbReference type="CDD" id="cd00609">
    <property type="entry name" value="AAT_like"/>
    <property type="match status" value="1"/>
</dbReference>
<dbReference type="AlphaFoldDB" id="A0A060T4P2"/>
<reference evidence="3" key="2">
    <citation type="submission" date="2014-06" db="EMBL/GenBank/DDBJ databases">
        <title>The complete genome of Blastobotrys (Arxula) adeninivorans LS3 - a yeast of biotechnological interest.</title>
        <authorList>
            <person name="Kunze G."/>
            <person name="Gaillardin C."/>
            <person name="Czernicka M."/>
            <person name="Durrens P."/>
            <person name="Martin T."/>
            <person name="Boer E."/>
            <person name="Gabaldon T."/>
            <person name="Cruz J."/>
            <person name="Talla E."/>
            <person name="Marck C."/>
            <person name="Goffeau A."/>
            <person name="Barbe V."/>
            <person name="Baret P."/>
            <person name="Baronian K."/>
            <person name="Beier S."/>
            <person name="Bleykasten C."/>
            <person name="Bode R."/>
            <person name="Casaregola S."/>
            <person name="Despons L."/>
            <person name="Fairhead C."/>
            <person name="Giersberg M."/>
            <person name="Gierski P."/>
            <person name="Hahnel U."/>
            <person name="Hartmann A."/>
            <person name="Jankowska D."/>
            <person name="Jubin C."/>
            <person name="Jung P."/>
            <person name="Lafontaine I."/>
            <person name="Leh-Louis V."/>
            <person name="Lemaire M."/>
            <person name="Marcet-Houben M."/>
            <person name="Mascher M."/>
            <person name="Morel G."/>
            <person name="Richard G.-F."/>
            <person name="Riechen J."/>
            <person name="Sacerdot C."/>
            <person name="Sarkar A."/>
            <person name="Savel G."/>
            <person name="Schacherer J."/>
            <person name="Sherman D."/>
            <person name="Straub M.-L."/>
            <person name="Stein N."/>
            <person name="Thierry A."/>
            <person name="Trautwein-Schult A."/>
            <person name="Westhof E."/>
            <person name="Worch S."/>
            <person name="Dujon B."/>
            <person name="Souciet J.-L."/>
            <person name="Wincker P."/>
            <person name="Scholz U."/>
            <person name="Neuveglise N."/>
        </authorList>
    </citation>
    <scope>NUCLEOTIDE SEQUENCE</scope>
    <source>
        <strain evidence="3">LS3</strain>
    </source>
</reference>
<dbReference type="PANTHER" id="PTHR42858:SF1">
    <property type="entry name" value="LD15494P"/>
    <property type="match status" value="1"/>
</dbReference>
<sequence>MSEGKRPINLFRGHPTESLLARTEVLEGCQKLLAPQSRPGDNDDEIRHPLTYGSDPGAENVRKLIAQWSNKAHGETAYNVPHHDCINLTNGASFGAQMVLQQATCPHTGYTRRAFVVSPTYFLINKVFEDAGFKGKMTAIPEKFESGVDVDLLEKKLQYYDSLPDESGGLQKVYDTIGGDESSRKVYKYVMYCVPTFSNPRGSTMPLEVRRRLIQLARKHDMVILCDDVYDLLKYDPLEATPPRLVTIDRTWEDTNKHGNVVSNCTFSKLLGPGLRVGWHETATPELATQLSQAGATKSGGTPAHMNTMVVGEIIKDGTINKVIANLCKVFGERAEQVKEELQARIPQAKVQGGHGGYFIWVTIPNVKAIEVAKKAKQHGLILAPEDDFLVADDEQTVGERNGFRVSVSYEPVDRAVQGIDTWASLLK</sequence>